<protein>
    <submittedName>
        <fullName evidence="1">Uncharacterized protein</fullName>
    </submittedName>
</protein>
<sequence>MDEFVPELLEFETALPGYRRAAGLANALLARGWALMAEVAPTGPGRRAEQDVWIVRVIATAGEGGSVRRCLQRVNPGGEVTTRAPADGLDRFLSDLLDGPD</sequence>
<gene>
    <name evidence="1" type="ORF">MF672_016930</name>
</gene>
<name>A0ABT0FU84_9ACTN</name>
<accession>A0ABT0FU84</accession>
<comment type="caution">
    <text evidence="1">The sequence shown here is derived from an EMBL/GenBank/DDBJ whole genome shotgun (WGS) entry which is preliminary data.</text>
</comment>
<reference evidence="1 2" key="1">
    <citation type="submission" date="2022-04" db="EMBL/GenBank/DDBJ databases">
        <title>Genome draft of Actinomadura sp. ATCC 31491.</title>
        <authorList>
            <person name="Shi X."/>
            <person name="Du Y."/>
        </authorList>
    </citation>
    <scope>NUCLEOTIDE SEQUENCE [LARGE SCALE GENOMIC DNA]</scope>
    <source>
        <strain evidence="1 2">ATCC 31491</strain>
    </source>
</reference>
<dbReference type="RefSeq" id="WP_242379901.1">
    <property type="nucleotide sequence ID" value="NZ_JAKRKC020000001.1"/>
</dbReference>
<organism evidence="1 2">
    <name type="scientific">Actinomadura luzonensis</name>
    <dbReference type="NCBI Taxonomy" id="2805427"/>
    <lineage>
        <taxon>Bacteria</taxon>
        <taxon>Bacillati</taxon>
        <taxon>Actinomycetota</taxon>
        <taxon>Actinomycetes</taxon>
        <taxon>Streptosporangiales</taxon>
        <taxon>Thermomonosporaceae</taxon>
        <taxon>Actinomadura</taxon>
    </lineage>
</organism>
<dbReference type="Proteomes" id="UP001317259">
    <property type="component" value="Unassembled WGS sequence"/>
</dbReference>
<evidence type="ECO:0000313" key="1">
    <source>
        <dbReference type="EMBL" id="MCK2215461.1"/>
    </source>
</evidence>
<evidence type="ECO:0000313" key="2">
    <source>
        <dbReference type="Proteomes" id="UP001317259"/>
    </source>
</evidence>
<proteinExistence type="predicted"/>
<keyword evidence="2" id="KW-1185">Reference proteome</keyword>
<dbReference type="EMBL" id="JAKRKC020000001">
    <property type="protein sequence ID" value="MCK2215461.1"/>
    <property type="molecule type" value="Genomic_DNA"/>
</dbReference>